<evidence type="ECO:0000313" key="4">
    <source>
        <dbReference type="Proteomes" id="UP000027238"/>
    </source>
</evidence>
<organism evidence="3 4">
    <name type="scientific">Colletotrichum sublineola</name>
    <name type="common">Sorghum anthracnose fungus</name>
    <dbReference type="NCBI Taxonomy" id="1173701"/>
    <lineage>
        <taxon>Eukaryota</taxon>
        <taxon>Fungi</taxon>
        <taxon>Dikarya</taxon>
        <taxon>Ascomycota</taxon>
        <taxon>Pezizomycotina</taxon>
        <taxon>Sordariomycetes</taxon>
        <taxon>Hypocreomycetidae</taxon>
        <taxon>Glomerellales</taxon>
        <taxon>Glomerellaceae</taxon>
        <taxon>Colletotrichum</taxon>
        <taxon>Colletotrichum graminicola species complex</taxon>
    </lineage>
</organism>
<dbReference type="STRING" id="1173701.A0A066X5N4"/>
<reference evidence="4" key="1">
    <citation type="journal article" date="2014" name="Genome Announc.">
        <title>Draft genome sequence of Colletotrichum sublineola, a destructive pathogen of cultivated sorghum.</title>
        <authorList>
            <person name="Baroncelli R."/>
            <person name="Sanz-Martin J.M."/>
            <person name="Rech G.E."/>
            <person name="Sukno S.A."/>
            <person name="Thon M.R."/>
        </authorList>
    </citation>
    <scope>NUCLEOTIDE SEQUENCE [LARGE SCALE GENOMIC DNA]</scope>
    <source>
        <strain evidence="4">TX430BB</strain>
    </source>
</reference>
<feature type="chain" id="PRO_5001629803" evidence="2">
    <location>
        <begin position="19"/>
        <end position="262"/>
    </location>
</feature>
<evidence type="ECO:0000256" key="1">
    <source>
        <dbReference type="SAM" id="MobiDB-lite"/>
    </source>
</evidence>
<proteinExistence type="predicted"/>
<evidence type="ECO:0000256" key="2">
    <source>
        <dbReference type="SAM" id="SignalP"/>
    </source>
</evidence>
<dbReference type="Proteomes" id="UP000027238">
    <property type="component" value="Unassembled WGS sequence"/>
</dbReference>
<dbReference type="AlphaFoldDB" id="A0A066X5N4"/>
<accession>A0A066X5N4</accession>
<dbReference type="OrthoDB" id="4851125at2759"/>
<name>A0A066X5N4_COLSU</name>
<gene>
    <name evidence="3" type="ORF">CSUB01_01325</name>
</gene>
<feature type="compositionally biased region" description="Basic and acidic residues" evidence="1">
    <location>
        <begin position="98"/>
        <end position="109"/>
    </location>
</feature>
<keyword evidence="2" id="KW-0732">Signal</keyword>
<sequence length="262" mass="28557">MHFLAMIVLVAGVARVHAHPLAVSPKVGDASPKIGDAPAYTFMDYYYNVPGADHSGPHIETRSVPNKDIIDTVPNIEEKREAPVNHIENSKPENQAEVDSHNQARHEAPVDTTVDPKFKNVETRGYNHWGGGYGHGGGYGGWGHDGGYGGWGHGGGGFGAYGHDGGWGHGGWGDHEGYGGGYHAYDHVSSRASRGEHNTAADNEKYRDNLVKLDNGNCGIDCHRSLDSYRSVASKDSRLSRVNDNDYYDHYNHNHCVDKKVN</sequence>
<keyword evidence="4" id="KW-1185">Reference proteome</keyword>
<feature type="compositionally biased region" description="Basic and acidic residues" evidence="1">
    <location>
        <begin position="82"/>
        <end position="91"/>
    </location>
</feature>
<evidence type="ECO:0000313" key="3">
    <source>
        <dbReference type="EMBL" id="KDN64232.1"/>
    </source>
</evidence>
<feature type="region of interest" description="Disordered" evidence="1">
    <location>
        <begin position="82"/>
        <end position="109"/>
    </location>
</feature>
<dbReference type="EMBL" id="JMSE01001147">
    <property type="protein sequence ID" value="KDN64232.1"/>
    <property type="molecule type" value="Genomic_DNA"/>
</dbReference>
<protein>
    <submittedName>
        <fullName evidence="3">Uncharacterized protein</fullName>
    </submittedName>
</protein>
<dbReference type="eggNOG" id="ENOG502SUER">
    <property type="taxonomic scope" value="Eukaryota"/>
</dbReference>
<dbReference type="HOGENOM" id="CLU_1061794_0_0_1"/>
<comment type="caution">
    <text evidence="3">The sequence shown here is derived from an EMBL/GenBank/DDBJ whole genome shotgun (WGS) entry which is preliminary data.</text>
</comment>
<feature type="signal peptide" evidence="2">
    <location>
        <begin position="1"/>
        <end position="18"/>
    </location>
</feature>